<dbReference type="SMR" id="Q89GW4"/>
<dbReference type="SMART" id="SM00052">
    <property type="entry name" value="EAL"/>
    <property type="match status" value="1"/>
</dbReference>
<dbReference type="eggNOG" id="COG5001">
    <property type="taxonomic scope" value="Bacteria"/>
</dbReference>
<dbReference type="PANTHER" id="PTHR33121:SF71">
    <property type="entry name" value="OXYGEN SENSOR PROTEIN DOSP"/>
    <property type="match status" value="1"/>
</dbReference>
<dbReference type="Gene3D" id="3.20.20.450">
    <property type="entry name" value="EAL domain"/>
    <property type="match status" value="1"/>
</dbReference>
<feature type="transmembrane region" description="Helical" evidence="1">
    <location>
        <begin position="140"/>
        <end position="160"/>
    </location>
</feature>
<evidence type="ECO:0000259" key="3">
    <source>
        <dbReference type="PROSITE" id="PS50887"/>
    </source>
</evidence>
<evidence type="ECO:0000313" key="5">
    <source>
        <dbReference type="Proteomes" id="UP000002526"/>
    </source>
</evidence>
<keyword evidence="1" id="KW-1133">Transmembrane helix</keyword>
<dbReference type="InterPro" id="IPR043128">
    <property type="entry name" value="Rev_trsase/Diguanyl_cyclase"/>
</dbReference>
<dbReference type="EMBL" id="BA000040">
    <property type="protein sequence ID" value="BAC51496.1"/>
    <property type="molecule type" value="Genomic_DNA"/>
</dbReference>
<feature type="transmembrane region" description="Helical" evidence="1">
    <location>
        <begin position="73"/>
        <end position="92"/>
    </location>
</feature>
<dbReference type="PROSITE" id="PS50887">
    <property type="entry name" value="GGDEF"/>
    <property type="match status" value="1"/>
</dbReference>
<dbReference type="PANTHER" id="PTHR33121">
    <property type="entry name" value="CYCLIC DI-GMP PHOSPHODIESTERASE PDEF"/>
    <property type="match status" value="1"/>
</dbReference>
<dbReference type="Proteomes" id="UP000002526">
    <property type="component" value="Chromosome"/>
</dbReference>
<organism evidence="4 5">
    <name type="scientific">Bradyrhizobium diazoefficiens (strain JCM 10833 / BCRC 13528 / IAM 13628 / NBRC 14792 / USDA 110)</name>
    <dbReference type="NCBI Taxonomy" id="224911"/>
    <lineage>
        <taxon>Bacteria</taxon>
        <taxon>Pseudomonadati</taxon>
        <taxon>Pseudomonadota</taxon>
        <taxon>Alphaproteobacteria</taxon>
        <taxon>Hyphomicrobiales</taxon>
        <taxon>Nitrobacteraceae</taxon>
        <taxon>Bradyrhizobium</taxon>
    </lineage>
</organism>
<dbReference type="Pfam" id="PF00563">
    <property type="entry name" value="EAL"/>
    <property type="match status" value="1"/>
</dbReference>
<dbReference type="KEGG" id="bja:blr6231"/>
<dbReference type="Gene3D" id="3.30.70.270">
    <property type="match status" value="1"/>
</dbReference>
<dbReference type="InterPro" id="IPR035919">
    <property type="entry name" value="EAL_sf"/>
</dbReference>
<dbReference type="PATRIC" id="fig|224911.5.peg.6370"/>
<dbReference type="OrthoDB" id="9814202at2"/>
<keyword evidence="1" id="KW-0472">Membrane</keyword>
<feature type="transmembrane region" description="Helical" evidence="1">
    <location>
        <begin position="215"/>
        <end position="235"/>
    </location>
</feature>
<feature type="domain" description="EAL" evidence="2">
    <location>
        <begin position="442"/>
        <end position="692"/>
    </location>
</feature>
<keyword evidence="1" id="KW-0812">Transmembrane</keyword>
<dbReference type="GO" id="GO:0005886">
    <property type="term" value="C:plasma membrane"/>
    <property type="evidence" value="ECO:0000318"/>
    <property type="project" value="GO_Central"/>
</dbReference>
<evidence type="ECO:0000313" key="4">
    <source>
        <dbReference type="EMBL" id="BAC51496.1"/>
    </source>
</evidence>
<feature type="domain" description="GGDEF" evidence="3">
    <location>
        <begin position="296"/>
        <end position="433"/>
    </location>
</feature>
<dbReference type="PhylomeDB" id="Q89GW4"/>
<dbReference type="InterPro" id="IPR029787">
    <property type="entry name" value="Nucleotide_cyclase"/>
</dbReference>
<dbReference type="HOGENOM" id="CLU_000445_70_49_5"/>
<dbReference type="GO" id="GO:1900190">
    <property type="term" value="P:regulation of single-species biofilm formation"/>
    <property type="evidence" value="ECO:0000318"/>
    <property type="project" value="GO_Central"/>
</dbReference>
<evidence type="ECO:0000256" key="1">
    <source>
        <dbReference type="SAM" id="Phobius"/>
    </source>
</evidence>
<dbReference type="STRING" id="224911.AAV28_28710"/>
<dbReference type="SUPFAM" id="SSF141868">
    <property type="entry name" value="EAL domain-like"/>
    <property type="match status" value="1"/>
</dbReference>
<dbReference type="AlphaFoldDB" id="Q89GW4"/>
<proteinExistence type="predicted"/>
<dbReference type="InParanoid" id="Q89GW4"/>
<dbReference type="EnsemblBacteria" id="BAC51496">
    <property type="protein sequence ID" value="BAC51496"/>
    <property type="gene ID" value="BAC51496"/>
</dbReference>
<dbReference type="CDD" id="cd01948">
    <property type="entry name" value="EAL"/>
    <property type="match status" value="1"/>
</dbReference>
<protein>
    <submittedName>
        <fullName evidence="4">Blr6231 protein</fullName>
    </submittedName>
</protein>
<reference evidence="5" key="1">
    <citation type="journal article" date="2002" name="DNA Res.">
        <title>Complete genomic sequence of nitrogen-fixing symbiotic bacterium Bradyrhizobium japonicum USDA110.</title>
        <authorList>
            <person name="Kaneko T."/>
            <person name="Nakamura Y."/>
            <person name="Sato S."/>
            <person name="Minamisawa K."/>
            <person name="Uchiumi T."/>
            <person name="Sasamoto S."/>
            <person name="Watanabe A."/>
            <person name="Idesawa K."/>
            <person name="Iriguchi M."/>
            <person name="Kawashima K."/>
            <person name="Kohara M."/>
            <person name="Matsumoto M."/>
            <person name="Shimpo S."/>
            <person name="Tsuruoka H."/>
            <person name="Wada T."/>
            <person name="Yamada M."/>
            <person name="Tabata S."/>
        </authorList>
    </citation>
    <scope>NUCLEOTIDE SEQUENCE [LARGE SCALE GENOMIC DNA]</scope>
    <source>
        <strain evidence="5">JCM 10833 / BCRC 13528 / IAM 13628 / NBRC 14792 / USDA 110</strain>
    </source>
</reference>
<dbReference type="InterPro" id="IPR001633">
    <property type="entry name" value="EAL_dom"/>
</dbReference>
<feature type="transmembrane region" description="Helical" evidence="1">
    <location>
        <begin position="98"/>
        <end position="119"/>
    </location>
</feature>
<dbReference type="InterPro" id="IPR050706">
    <property type="entry name" value="Cyclic-di-GMP_PDE-like"/>
</dbReference>
<gene>
    <name evidence="4" type="ordered locus">blr6231</name>
</gene>
<keyword evidence="5" id="KW-1185">Reference proteome</keyword>
<dbReference type="InterPro" id="IPR000160">
    <property type="entry name" value="GGDEF_dom"/>
</dbReference>
<sequence>MQPALAFPHETRLTRPLPPLCKIALVLKGSGARISMPVANLKSHFAAAMRLFRVPTDNPDLTRAQFDAFSKQVPLLYFILMSNTIAVAYTYVNVAPDWLTMIVPSVLTVLAALRTFWWLRQRHLVRSDADILRNLRATNWMTLPIGAGFTIWSFALYPYGDPFAKSQVAFYMAVTVIGCIFSLMHLRSAALIVTLVVDVPYVLFFWATGEPTLKAIAVNNLLVSGAMVTVLFIYYRDFADLVASRKSLLAQQAATQALSDENFRLANLDSLTELPNRRRFFAELSSAFVDAERRSVRVAVGIIDLDGFKPINDNYGHSVGDRVLIEAGRRIREACEGFGPQRVEFARLGGDEFGLVVCGDPEEADLTRLGERIGDQVKLPYQLDTAHTGLSCSIGFALFPQSATTAEALYECADYSLYHAKRHLRGRTVIFSSELEAEIRSRGVIENLLRTADFSTEMDLVFQPIVDAMSEHTTGFEVLARWHSSRLGLVSPADFIPAAERIGLIRPLTQALLIRALATARTWPDHIRLSFNLSAHDICSPEGILPLITIVEKSGLPPHRIDFEITETAVTFDFVRAQQSIAALKAMGCGISLDDFGTGYSSLSHVHRLPLDKIKVDRSFVADINDNPVSHKIIKSLTGLCDDMEIACVVEGVETRAQLDSLRRLGCDFIQGYYFAKPMRGDAIGEYLAKERQRLDGAEAKVVA</sequence>
<name>Q89GW4_BRADU</name>
<evidence type="ECO:0000259" key="2">
    <source>
        <dbReference type="PROSITE" id="PS50883"/>
    </source>
</evidence>
<accession>Q89GW4</accession>
<dbReference type="Pfam" id="PF00990">
    <property type="entry name" value="GGDEF"/>
    <property type="match status" value="1"/>
</dbReference>
<dbReference type="NCBIfam" id="TIGR00254">
    <property type="entry name" value="GGDEF"/>
    <property type="match status" value="1"/>
</dbReference>
<dbReference type="GO" id="GO:0071111">
    <property type="term" value="F:cyclic-guanylate-specific phosphodiesterase activity"/>
    <property type="evidence" value="ECO:0000318"/>
    <property type="project" value="GO_Central"/>
</dbReference>
<dbReference type="SMART" id="SM00267">
    <property type="entry name" value="GGDEF"/>
    <property type="match status" value="1"/>
</dbReference>
<dbReference type="PROSITE" id="PS50883">
    <property type="entry name" value="EAL"/>
    <property type="match status" value="1"/>
</dbReference>
<dbReference type="SUPFAM" id="SSF55073">
    <property type="entry name" value="Nucleotide cyclase"/>
    <property type="match status" value="1"/>
</dbReference>
<dbReference type="CDD" id="cd01949">
    <property type="entry name" value="GGDEF"/>
    <property type="match status" value="1"/>
</dbReference>